<keyword evidence="12" id="KW-1185">Reference proteome</keyword>
<dbReference type="GO" id="GO:0098703">
    <property type="term" value="P:calcium ion import across plasma membrane"/>
    <property type="evidence" value="ECO:0007669"/>
    <property type="project" value="TreeGrafter"/>
</dbReference>
<dbReference type="EMBL" id="KK101732">
    <property type="protein sequence ID" value="KIY99828.1"/>
    <property type="molecule type" value="Genomic_DNA"/>
</dbReference>
<evidence type="ECO:0000256" key="3">
    <source>
        <dbReference type="ARBA" id="ARBA00022475"/>
    </source>
</evidence>
<evidence type="ECO:0000256" key="8">
    <source>
        <dbReference type="ARBA" id="ARBA00023303"/>
    </source>
</evidence>
<accession>A0A0D2KX16</accession>
<keyword evidence="6" id="KW-0106">Calcium</keyword>
<keyword evidence="3" id="KW-0472">Membrane</keyword>
<dbReference type="RefSeq" id="XP_013898848.1">
    <property type="nucleotide sequence ID" value="XM_014043394.1"/>
</dbReference>
<gene>
    <name evidence="11" type="ORF">MNEG_8131</name>
</gene>
<dbReference type="PANTHER" id="PTHR10582:SF2">
    <property type="entry name" value="INACTIVE"/>
    <property type="match status" value="1"/>
</dbReference>
<dbReference type="PROSITE" id="PS50297">
    <property type="entry name" value="ANK_REP_REGION"/>
    <property type="match status" value="2"/>
</dbReference>
<feature type="repeat" description="ANK" evidence="9">
    <location>
        <begin position="123"/>
        <end position="155"/>
    </location>
</feature>
<dbReference type="InterPro" id="IPR036770">
    <property type="entry name" value="Ankyrin_rpt-contain_sf"/>
</dbReference>
<feature type="compositionally biased region" description="Basic and acidic residues" evidence="10">
    <location>
        <begin position="1"/>
        <end position="21"/>
    </location>
</feature>
<comment type="subcellular location">
    <subcellularLocation>
        <location evidence="1">Cell membrane</location>
        <topology evidence="1">Multi-pass membrane protein</topology>
    </subcellularLocation>
</comment>
<dbReference type="SUPFAM" id="SSF48403">
    <property type="entry name" value="Ankyrin repeat"/>
    <property type="match status" value="1"/>
</dbReference>
<dbReference type="AlphaFoldDB" id="A0A0D2KX16"/>
<evidence type="ECO:0000313" key="11">
    <source>
        <dbReference type="EMBL" id="KIY99828.1"/>
    </source>
</evidence>
<reference evidence="11 12" key="1">
    <citation type="journal article" date="2013" name="BMC Genomics">
        <title>Reconstruction of the lipid metabolism for the microalga Monoraphidium neglectum from its genome sequence reveals characteristics suitable for biofuel production.</title>
        <authorList>
            <person name="Bogen C."/>
            <person name="Al-Dilaimi A."/>
            <person name="Albersmeier A."/>
            <person name="Wichmann J."/>
            <person name="Grundmann M."/>
            <person name="Rupp O."/>
            <person name="Lauersen K.J."/>
            <person name="Blifernez-Klassen O."/>
            <person name="Kalinowski J."/>
            <person name="Goesmann A."/>
            <person name="Mussgnug J.H."/>
            <person name="Kruse O."/>
        </authorList>
    </citation>
    <scope>NUCLEOTIDE SEQUENCE [LARGE SCALE GENOMIC DNA]</scope>
    <source>
        <strain evidence="11 12">SAG 48.87</strain>
    </source>
</reference>
<dbReference type="PROSITE" id="PS50088">
    <property type="entry name" value="ANK_REPEAT"/>
    <property type="match status" value="3"/>
</dbReference>
<name>A0A0D2KX16_9CHLO</name>
<dbReference type="Proteomes" id="UP000054498">
    <property type="component" value="Unassembled WGS sequence"/>
</dbReference>
<evidence type="ECO:0000256" key="1">
    <source>
        <dbReference type="ARBA" id="ARBA00004651"/>
    </source>
</evidence>
<dbReference type="Pfam" id="PF12796">
    <property type="entry name" value="Ank_2"/>
    <property type="match status" value="2"/>
</dbReference>
<evidence type="ECO:0000256" key="9">
    <source>
        <dbReference type="PROSITE-ProRule" id="PRU00023"/>
    </source>
</evidence>
<evidence type="ECO:0000256" key="5">
    <source>
        <dbReference type="ARBA" id="ARBA00022737"/>
    </source>
</evidence>
<sequence>MRASSERASKDGGDLGHERSRAPRVMASAPSVVMQAALMDSAGTAWHAVKVGNLEMITKLFPSRSNVYARGPVGENVLHTAMLLNTPSTLAIARYLVKLYGPPLVNCPFTERKSVHDAPSSYEGQTALHIAIVNKDIDMVKFLVHAGADIRARAWGTFFGPDGPMHYGEYPLSFAACTGQREVVAHLKRHGASVNGDRDVHGNTALHMCVIHGQADMYDFLIEYCAASDAVRNYAGLTPLVLAAQLGRVDMLQHIYNRRRRAFYTFGKITSYSLALREIDTVQDEEEYVPNALEVVLRKGHLDMLEEPLISTLLQHKWGAFARTQFLLHLLGYLLLEVSQTVLIWLISTRELWNGAERASQEYVGLTLAIIMAGCELLDYVDWSRECYHRRLTTYQPPPYQPPLYPIPGALRR</sequence>
<keyword evidence="8" id="KW-0407">Ion channel</keyword>
<evidence type="ECO:0000256" key="2">
    <source>
        <dbReference type="ARBA" id="ARBA00022448"/>
    </source>
</evidence>
<evidence type="ECO:0000313" key="12">
    <source>
        <dbReference type="Proteomes" id="UP000054498"/>
    </source>
</evidence>
<dbReference type="InterPro" id="IPR002110">
    <property type="entry name" value="Ankyrin_rpt"/>
</dbReference>
<dbReference type="GeneID" id="25741007"/>
<protein>
    <submittedName>
        <fullName evidence="11">Transient receptor potential cation channel subfamily V member 6</fullName>
    </submittedName>
</protein>
<keyword evidence="2" id="KW-0813">Transport</keyword>
<keyword evidence="7" id="KW-0406">Ion transport</keyword>
<keyword evidence="3" id="KW-1003">Cell membrane</keyword>
<dbReference type="Gene3D" id="1.25.40.20">
    <property type="entry name" value="Ankyrin repeat-containing domain"/>
    <property type="match status" value="1"/>
</dbReference>
<keyword evidence="4" id="KW-0109">Calcium transport</keyword>
<dbReference type="KEGG" id="mng:MNEG_8131"/>
<dbReference type="GO" id="GO:0005886">
    <property type="term" value="C:plasma membrane"/>
    <property type="evidence" value="ECO:0007669"/>
    <property type="project" value="UniProtKB-SubCell"/>
</dbReference>
<proteinExistence type="predicted"/>
<keyword evidence="11" id="KW-0675">Receptor</keyword>
<evidence type="ECO:0000256" key="7">
    <source>
        <dbReference type="ARBA" id="ARBA00023065"/>
    </source>
</evidence>
<keyword evidence="9" id="KW-0040">ANK repeat</keyword>
<evidence type="ECO:0000256" key="10">
    <source>
        <dbReference type="SAM" id="MobiDB-lite"/>
    </source>
</evidence>
<dbReference type="InterPro" id="IPR024862">
    <property type="entry name" value="TRPV"/>
</dbReference>
<evidence type="ECO:0000256" key="6">
    <source>
        <dbReference type="ARBA" id="ARBA00022837"/>
    </source>
</evidence>
<evidence type="ECO:0000256" key="4">
    <source>
        <dbReference type="ARBA" id="ARBA00022568"/>
    </source>
</evidence>
<organism evidence="11 12">
    <name type="scientific">Monoraphidium neglectum</name>
    <dbReference type="NCBI Taxonomy" id="145388"/>
    <lineage>
        <taxon>Eukaryota</taxon>
        <taxon>Viridiplantae</taxon>
        <taxon>Chlorophyta</taxon>
        <taxon>core chlorophytes</taxon>
        <taxon>Chlorophyceae</taxon>
        <taxon>CS clade</taxon>
        <taxon>Sphaeropleales</taxon>
        <taxon>Selenastraceae</taxon>
        <taxon>Monoraphidium</taxon>
    </lineage>
</organism>
<feature type="repeat" description="ANK" evidence="9">
    <location>
        <begin position="201"/>
        <end position="233"/>
    </location>
</feature>
<dbReference type="OrthoDB" id="7729168at2759"/>
<feature type="region of interest" description="Disordered" evidence="10">
    <location>
        <begin position="1"/>
        <end position="26"/>
    </location>
</feature>
<feature type="repeat" description="ANK" evidence="9">
    <location>
        <begin position="167"/>
        <end position="199"/>
    </location>
</feature>
<dbReference type="PANTHER" id="PTHR10582">
    <property type="entry name" value="TRANSIENT RECEPTOR POTENTIAL ION CHANNEL PROTEIN"/>
    <property type="match status" value="1"/>
</dbReference>
<keyword evidence="5" id="KW-0677">Repeat</keyword>
<dbReference type="GO" id="GO:0005216">
    <property type="term" value="F:monoatomic ion channel activity"/>
    <property type="evidence" value="ECO:0007669"/>
    <property type="project" value="InterPro"/>
</dbReference>
<dbReference type="SMART" id="SM00248">
    <property type="entry name" value="ANK"/>
    <property type="match status" value="5"/>
</dbReference>